<dbReference type="EMBL" id="JBBWWQ010000015">
    <property type="protein sequence ID" value="KAK8928922.1"/>
    <property type="molecule type" value="Genomic_DNA"/>
</dbReference>
<dbReference type="InterPro" id="IPR001135">
    <property type="entry name" value="NADH_Q_OxRdtase_suD"/>
</dbReference>
<comment type="similarity">
    <text evidence="1">Belongs to the complex I 49 kDa subunit family.</text>
</comment>
<name>A0AAP0B5N5_9ASPA</name>
<evidence type="ECO:0000313" key="4">
    <source>
        <dbReference type="EMBL" id="KAK8928922.1"/>
    </source>
</evidence>
<dbReference type="PANTHER" id="PTHR11993:SF10">
    <property type="entry name" value="NADH DEHYDROGENASE [UBIQUINONE] IRON-SULFUR PROTEIN 2, MITOCHONDRIAL"/>
    <property type="match status" value="1"/>
</dbReference>
<dbReference type="GO" id="GO:0016651">
    <property type="term" value="F:oxidoreductase activity, acting on NAD(P)H"/>
    <property type="evidence" value="ECO:0007669"/>
    <property type="project" value="InterPro"/>
</dbReference>
<sequence>MHNYFRIGGVAADLPYGWIDKCFDFCNYFLKEVIEYQKLLTRNTIFFERVEGVGIISGEETINWGLSGPMLRASGKHSAGPTLTLRDES</sequence>
<dbReference type="Gene3D" id="1.10.645.10">
    <property type="entry name" value="Cytochrome-c3 Hydrogenase, chain B"/>
    <property type="match status" value="1"/>
</dbReference>
<feature type="domain" description="NADH-quinone oxidoreductase subunit D" evidence="3">
    <location>
        <begin position="1"/>
        <end position="76"/>
    </location>
</feature>
<protein>
    <recommendedName>
        <fullName evidence="2">NAD(P)H dehydrogenase subunit H</fullName>
    </recommendedName>
</protein>
<accession>A0AAP0B5N5</accession>
<comment type="caution">
    <text evidence="4">The sequence shown here is derived from an EMBL/GenBank/DDBJ whole genome shotgun (WGS) entry which is preliminary data.</text>
</comment>
<dbReference type="InterPro" id="IPR022885">
    <property type="entry name" value="NDH1_su_D/H"/>
</dbReference>
<evidence type="ECO:0000256" key="1">
    <source>
        <dbReference type="ARBA" id="ARBA00005769"/>
    </source>
</evidence>
<evidence type="ECO:0000313" key="5">
    <source>
        <dbReference type="Proteomes" id="UP001418222"/>
    </source>
</evidence>
<dbReference type="PANTHER" id="PTHR11993">
    <property type="entry name" value="NADH-UBIQUINONE OXIDOREDUCTASE 49 KDA SUBUNIT"/>
    <property type="match status" value="1"/>
</dbReference>
<dbReference type="GO" id="GO:0009535">
    <property type="term" value="C:chloroplast thylakoid membrane"/>
    <property type="evidence" value="ECO:0007669"/>
    <property type="project" value="TreeGrafter"/>
</dbReference>
<keyword evidence="5" id="KW-1185">Reference proteome</keyword>
<dbReference type="Pfam" id="PF00346">
    <property type="entry name" value="Complex1_49kDa"/>
    <property type="match status" value="1"/>
</dbReference>
<dbReference type="AlphaFoldDB" id="A0AAP0B5N5"/>
<evidence type="ECO:0000259" key="3">
    <source>
        <dbReference type="Pfam" id="PF00346"/>
    </source>
</evidence>
<dbReference type="Proteomes" id="UP001418222">
    <property type="component" value="Unassembled WGS sequence"/>
</dbReference>
<dbReference type="GO" id="GO:0048038">
    <property type="term" value="F:quinone binding"/>
    <property type="evidence" value="ECO:0007669"/>
    <property type="project" value="InterPro"/>
</dbReference>
<evidence type="ECO:0000256" key="2">
    <source>
        <dbReference type="ARBA" id="ARBA00031770"/>
    </source>
</evidence>
<dbReference type="SUPFAM" id="SSF56762">
    <property type="entry name" value="HydB/Nqo4-like"/>
    <property type="match status" value="1"/>
</dbReference>
<dbReference type="GO" id="GO:0051287">
    <property type="term" value="F:NAD binding"/>
    <property type="evidence" value="ECO:0007669"/>
    <property type="project" value="InterPro"/>
</dbReference>
<reference evidence="4 5" key="1">
    <citation type="journal article" date="2022" name="Nat. Plants">
        <title>Genomes of leafy and leafless Platanthera orchids illuminate the evolution of mycoheterotrophy.</title>
        <authorList>
            <person name="Li M.H."/>
            <person name="Liu K.W."/>
            <person name="Li Z."/>
            <person name="Lu H.C."/>
            <person name="Ye Q.L."/>
            <person name="Zhang D."/>
            <person name="Wang J.Y."/>
            <person name="Li Y.F."/>
            <person name="Zhong Z.M."/>
            <person name="Liu X."/>
            <person name="Yu X."/>
            <person name="Liu D.K."/>
            <person name="Tu X.D."/>
            <person name="Liu B."/>
            <person name="Hao Y."/>
            <person name="Liao X.Y."/>
            <person name="Jiang Y.T."/>
            <person name="Sun W.H."/>
            <person name="Chen J."/>
            <person name="Chen Y.Q."/>
            <person name="Ai Y."/>
            <person name="Zhai J.W."/>
            <person name="Wu S.S."/>
            <person name="Zhou Z."/>
            <person name="Hsiao Y.Y."/>
            <person name="Wu W.L."/>
            <person name="Chen Y.Y."/>
            <person name="Lin Y.F."/>
            <person name="Hsu J.L."/>
            <person name="Li C.Y."/>
            <person name="Wang Z.W."/>
            <person name="Zhao X."/>
            <person name="Zhong W.Y."/>
            <person name="Ma X.K."/>
            <person name="Ma L."/>
            <person name="Huang J."/>
            <person name="Chen G.Z."/>
            <person name="Huang M.Z."/>
            <person name="Huang L."/>
            <person name="Peng D.H."/>
            <person name="Luo Y.B."/>
            <person name="Zou S.Q."/>
            <person name="Chen S.P."/>
            <person name="Lan S."/>
            <person name="Tsai W.C."/>
            <person name="Van de Peer Y."/>
            <person name="Liu Z.J."/>
        </authorList>
    </citation>
    <scope>NUCLEOTIDE SEQUENCE [LARGE SCALE GENOMIC DNA]</scope>
    <source>
        <strain evidence="4">Lor287</strain>
    </source>
</reference>
<proteinExistence type="inferred from homology"/>
<organism evidence="4 5">
    <name type="scientific">Platanthera zijinensis</name>
    <dbReference type="NCBI Taxonomy" id="2320716"/>
    <lineage>
        <taxon>Eukaryota</taxon>
        <taxon>Viridiplantae</taxon>
        <taxon>Streptophyta</taxon>
        <taxon>Embryophyta</taxon>
        <taxon>Tracheophyta</taxon>
        <taxon>Spermatophyta</taxon>
        <taxon>Magnoliopsida</taxon>
        <taxon>Liliopsida</taxon>
        <taxon>Asparagales</taxon>
        <taxon>Orchidaceae</taxon>
        <taxon>Orchidoideae</taxon>
        <taxon>Orchideae</taxon>
        <taxon>Orchidinae</taxon>
        <taxon>Platanthera</taxon>
    </lineage>
</organism>
<gene>
    <name evidence="4" type="ORF">KSP39_PZI017762</name>
</gene>
<dbReference type="InterPro" id="IPR029014">
    <property type="entry name" value="NiFe-Hase_large"/>
</dbReference>